<organism evidence="1 2">
    <name type="scientific">Rhodalgimonas zhirmunskyi</name>
    <dbReference type="NCBI Taxonomy" id="2964767"/>
    <lineage>
        <taxon>Bacteria</taxon>
        <taxon>Pseudomonadati</taxon>
        <taxon>Pseudomonadota</taxon>
        <taxon>Alphaproteobacteria</taxon>
        <taxon>Rhodobacterales</taxon>
        <taxon>Roseobacteraceae</taxon>
        <taxon>Rhodalgimonas</taxon>
    </lineage>
</organism>
<evidence type="ECO:0000313" key="1">
    <source>
        <dbReference type="EMBL" id="MDQ2094411.1"/>
    </source>
</evidence>
<dbReference type="Pfam" id="PF05258">
    <property type="entry name" value="DciA"/>
    <property type="match status" value="1"/>
</dbReference>
<dbReference type="EMBL" id="JANFFA010000002">
    <property type="protein sequence ID" value="MDQ2094411.1"/>
    <property type="molecule type" value="Genomic_DNA"/>
</dbReference>
<accession>A0AAJ1U6K1</accession>
<keyword evidence="2" id="KW-1185">Reference proteome</keyword>
<comment type="caution">
    <text evidence="1">The sequence shown here is derived from an EMBL/GenBank/DDBJ whole genome shotgun (WGS) entry which is preliminary data.</text>
</comment>
<dbReference type="AlphaFoldDB" id="A0AAJ1U6K1"/>
<proteinExistence type="predicted"/>
<protein>
    <submittedName>
        <fullName evidence="1">DciA family protein</fullName>
    </submittedName>
</protein>
<dbReference type="PIRSF" id="PIRSF032064">
    <property type="entry name" value="UCP032064"/>
    <property type="match status" value="1"/>
</dbReference>
<dbReference type="InterPro" id="IPR007922">
    <property type="entry name" value="DciA-like"/>
</dbReference>
<evidence type="ECO:0000313" key="2">
    <source>
        <dbReference type="Proteomes" id="UP001227162"/>
    </source>
</evidence>
<gene>
    <name evidence="1" type="ORF">NOI20_09850</name>
</gene>
<sequence>MAPRKGYQKGFTRAASLLSPQIRKAGESRGFAVTRLLTHWPEIAGEDIAAMSRPVEVTYGRGGGFGATLCLLTTGANAPLLEMQKEKLREKVNATYGYNAISRIRITQTHATGFAEGQADFAHRKAKAQPTKPDPAIARAAHEQAEGVHDDTLRHALETLAQNVLLKSKRQKGPPL</sequence>
<reference evidence="1" key="2">
    <citation type="submission" date="2023-04" db="EMBL/GenBank/DDBJ databases">
        <title>'Rhodoalgimonas zhirmunskyi' gen. nov., isolated from a red alga.</title>
        <authorList>
            <person name="Nedashkovskaya O.I."/>
            <person name="Otstavnykh N.Y."/>
            <person name="Bystritskaya E.P."/>
            <person name="Balabanova L.A."/>
            <person name="Isaeva M.P."/>
        </authorList>
    </citation>
    <scope>NUCLEOTIDE SEQUENCE</scope>
    <source>
        <strain evidence="1">10Alg 79</strain>
    </source>
</reference>
<name>A0AAJ1U6K1_9RHOB</name>
<dbReference type="Proteomes" id="UP001227162">
    <property type="component" value="Unassembled WGS sequence"/>
</dbReference>
<reference evidence="1" key="1">
    <citation type="submission" date="2022-07" db="EMBL/GenBank/DDBJ databases">
        <authorList>
            <person name="Otstavnykh N."/>
            <person name="Isaeva M."/>
            <person name="Bystritskaya E."/>
        </authorList>
    </citation>
    <scope>NUCLEOTIDE SEQUENCE</scope>
    <source>
        <strain evidence="1">10Alg 79</strain>
    </source>
</reference>
<dbReference type="InterPro" id="IPR010593">
    <property type="entry name" value="DUF1159"/>
</dbReference>
<dbReference type="RefSeq" id="WP_317626010.1">
    <property type="nucleotide sequence ID" value="NZ_JANFFA010000002.1"/>
</dbReference>